<dbReference type="Gene3D" id="3.40.50.1010">
    <property type="entry name" value="5'-nuclease"/>
    <property type="match status" value="1"/>
</dbReference>
<dbReference type="SUPFAM" id="SSF88723">
    <property type="entry name" value="PIN domain-like"/>
    <property type="match status" value="1"/>
</dbReference>
<name>A0A8J6XQ89_9CYAN</name>
<comment type="caution">
    <text evidence="2">The sequence shown here is derived from an EMBL/GenBank/DDBJ whole genome shotgun (WGS) entry which is preliminary data.</text>
</comment>
<organism evidence="2 3">
    <name type="scientific">Iningainema tapete BLCC-T55</name>
    <dbReference type="NCBI Taxonomy" id="2748662"/>
    <lineage>
        <taxon>Bacteria</taxon>
        <taxon>Bacillati</taxon>
        <taxon>Cyanobacteriota</taxon>
        <taxon>Cyanophyceae</taxon>
        <taxon>Nostocales</taxon>
        <taxon>Scytonemataceae</taxon>
        <taxon>Iningainema tapete</taxon>
    </lineage>
</organism>
<dbReference type="EMBL" id="JACXAE010000071">
    <property type="protein sequence ID" value="MBD2774472.1"/>
    <property type="molecule type" value="Genomic_DNA"/>
</dbReference>
<evidence type="ECO:0000313" key="2">
    <source>
        <dbReference type="EMBL" id="MBD2774472.1"/>
    </source>
</evidence>
<protein>
    <submittedName>
        <fullName evidence="2">Type II toxin-antitoxin system VapC family toxin</fullName>
    </submittedName>
</protein>
<dbReference type="AlphaFoldDB" id="A0A8J6XQ89"/>
<sequence length="135" mass="14992">MLNIFIYAIEGYPDFVDELNELFDRVDVGILKAFTSELTLAEVLVKPLMNCNLQLQAAYQQSLQSTEVLEVVPVNRDVLIEAARLRTITNLRLPDAIHAATAFLSGCETFLTNDRRFAALPPTIKVVLLSDLIAG</sequence>
<dbReference type="Pfam" id="PF01850">
    <property type="entry name" value="PIN"/>
    <property type="match status" value="1"/>
</dbReference>
<accession>A0A8J6XQ89</accession>
<dbReference type="InterPro" id="IPR029060">
    <property type="entry name" value="PIN-like_dom_sf"/>
</dbReference>
<evidence type="ECO:0000259" key="1">
    <source>
        <dbReference type="Pfam" id="PF01850"/>
    </source>
</evidence>
<dbReference type="Proteomes" id="UP000629098">
    <property type="component" value="Unassembled WGS sequence"/>
</dbReference>
<proteinExistence type="predicted"/>
<gene>
    <name evidence="2" type="ORF">ICL16_20965</name>
</gene>
<dbReference type="RefSeq" id="WP_190831620.1">
    <property type="nucleotide sequence ID" value="NZ_CAWPPI010000071.1"/>
</dbReference>
<keyword evidence="3" id="KW-1185">Reference proteome</keyword>
<evidence type="ECO:0000313" key="3">
    <source>
        <dbReference type="Proteomes" id="UP000629098"/>
    </source>
</evidence>
<feature type="domain" description="PIN" evidence="1">
    <location>
        <begin position="3"/>
        <end position="120"/>
    </location>
</feature>
<reference evidence="2" key="1">
    <citation type="submission" date="2020-09" db="EMBL/GenBank/DDBJ databases">
        <title>Iningainema tapete sp. nov. (Scytonemataceae, Cyanobacteria) from greenhouses in central Florida (USA) produces two types of nodularin with biosynthetic potential for microcystin-LR and anabaenopeptins.</title>
        <authorList>
            <person name="Berthold D.E."/>
            <person name="Lefler F.W."/>
            <person name="Huang I.-S."/>
            <person name="Abdulla H."/>
            <person name="Zimba P.V."/>
            <person name="Laughinghouse H.D. IV."/>
        </authorList>
    </citation>
    <scope>NUCLEOTIDE SEQUENCE</scope>
    <source>
        <strain evidence="2">BLCCT55</strain>
    </source>
</reference>
<dbReference type="InterPro" id="IPR002716">
    <property type="entry name" value="PIN_dom"/>
</dbReference>